<evidence type="ECO:0008006" key="3">
    <source>
        <dbReference type="Google" id="ProtNLM"/>
    </source>
</evidence>
<organism evidence="1 2">
    <name type="scientific">Mucilaginibacter gynuensis</name>
    <dbReference type="NCBI Taxonomy" id="1302236"/>
    <lineage>
        <taxon>Bacteria</taxon>
        <taxon>Pseudomonadati</taxon>
        <taxon>Bacteroidota</taxon>
        <taxon>Sphingobacteriia</taxon>
        <taxon>Sphingobacteriales</taxon>
        <taxon>Sphingobacteriaceae</taxon>
        <taxon>Mucilaginibacter</taxon>
    </lineage>
</organism>
<proteinExistence type="predicted"/>
<comment type="caution">
    <text evidence="1">The sequence shown here is derived from an EMBL/GenBank/DDBJ whole genome shotgun (WGS) entry which is preliminary data.</text>
</comment>
<protein>
    <recommendedName>
        <fullName evidence="3">Bacteriocin resistance YdeI/OmpD-like protein</fullName>
    </recommendedName>
</protein>
<keyword evidence="2" id="KW-1185">Reference proteome</keyword>
<evidence type="ECO:0000313" key="1">
    <source>
        <dbReference type="EMBL" id="GAA4308559.1"/>
    </source>
</evidence>
<name>A0ABP8FPX4_9SPHI</name>
<sequence length="134" mass="15728">MHNMATETNKGMVVFQPKSRKDWRKWLIKNSQTAKEICLVISHKRITTGIHYAEAVEEALCFGWVDSLTNNRDEGSFYQRFSPRKPKSNWSEINIERVERMIREGLMTEQGQKMIDIAKQNDTFKPRVVVKIQV</sequence>
<reference evidence="2" key="1">
    <citation type="journal article" date="2019" name="Int. J. Syst. Evol. Microbiol.">
        <title>The Global Catalogue of Microorganisms (GCM) 10K type strain sequencing project: providing services to taxonomists for standard genome sequencing and annotation.</title>
        <authorList>
            <consortium name="The Broad Institute Genomics Platform"/>
            <consortium name="The Broad Institute Genome Sequencing Center for Infectious Disease"/>
            <person name="Wu L."/>
            <person name="Ma J."/>
        </authorList>
    </citation>
    <scope>NUCLEOTIDE SEQUENCE [LARGE SCALE GENOMIC DNA]</scope>
    <source>
        <strain evidence="2">JCM 17705</strain>
    </source>
</reference>
<evidence type="ECO:0000313" key="2">
    <source>
        <dbReference type="Proteomes" id="UP001500582"/>
    </source>
</evidence>
<accession>A0ABP8FPX4</accession>
<gene>
    <name evidence="1" type="ORF">GCM10023149_02530</name>
</gene>
<dbReference type="Proteomes" id="UP001500582">
    <property type="component" value="Unassembled WGS sequence"/>
</dbReference>
<dbReference type="EMBL" id="BAABFT010000001">
    <property type="protein sequence ID" value="GAA4308559.1"/>
    <property type="molecule type" value="Genomic_DNA"/>
</dbReference>